<keyword evidence="11" id="KW-1185">Reference proteome</keyword>
<evidence type="ECO:0000313" key="9">
    <source>
        <dbReference type="EMBL" id="GJM52422.1"/>
    </source>
</evidence>
<comment type="subcellular location">
    <subcellularLocation>
        <location evidence="1">Cell outer membrane</location>
    </subcellularLocation>
</comment>
<dbReference type="InterPro" id="IPR033985">
    <property type="entry name" value="SusD-like_N"/>
</dbReference>
<dbReference type="Pfam" id="PF07980">
    <property type="entry name" value="SusD_RagB"/>
    <property type="match status" value="1"/>
</dbReference>
<comment type="caution">
    <text evidence="8">The sequence shown here is derived from an EMBL/GenBank/DDBJ whole genome shotgun (WGS) entry which is preliminary data.</text>
</comment>
<reference evidence="8 11" key="1">
    <citation type="submission" date="2021-11" db="EMBL/GenBank/DDBJ databases">
        <title>Draft genome sequence of Capnocytophaga sp. strain KC07075 isolated from cat oral cavity.</title>
        <authorList>
            <person name="Suzuki M."/>
            <person name="Imaoka K."/>
            <person name="Kimura M."/>
            <person name="Morikawa S."/>
            <person name="Maeda K."/>
        </authorList>
    </citation>
    <scope>NUCLEOTIDE SEQUENCE</scope>
    <source>
        <strain evidence="8">KC07075</strain>
        <strain evidence="9 11">KC07079</strain>
    </source>
</reference>
<keyword evidence="4" id="KW-0472">Membrane</keyword>
<dbReference type="InterPro" id="IPR011990">
    <property type="entry name" value="TPR-like_helical_dom_sf"/>
</dbReference>
<feature type="domain" description="SusD-like N-terminal" evidence="7">
    <location>
        <begin position="22"/>
        <end position="210"/>
    </location>
</feature>
<protein>
    <submittedName>
        <fullName evidence="8">Membrane protein</fullName>
    </submittedName>
</protein>
<evidence type="ECO:0000256" key="1">
    <source>
        <dbReference type="ARBA" id="ARBA00004442"/>
    </source>
</evidence>
<evidence type="ECO:0000256" key="5">
    <source>
        <dbReference type="ARBA" id="ARBA00023237"/>
    </source>
</evidence>
<dbReference type="Pfam" id="PF14322">
    <property type="entry name" value="SusD-like_3"/>
    <property type="match status" value="1"/>
</dbReference>
<evidence type="ECO:0000313" key="10">
    <source>
        <dbReference type="Proteomes" id="UP001207736"/>
    </source>
</evidence>
<evidence type="ECO:0000259" key="6">
    <source>
        <dbReference type="Pfam" id="PF07980"/>
    </source>
</evidence>
<dbReference type="Gene3D" id="1.25.40.390">
    <property type="match status" value="1"/>
</dbReference>
<dbReference type="SUPFAM" id="SSF48452">
    <property type="entry name" value="TPR-like"/>
    <property type="match status" value="1"/>
</dbReference>
<dbReference type="Proteomes" id="UP001208692">
    <property type="component" value="Unassembled WGS sequence"/>
</dbReference>
<feature type="domain" description="RagB/SusD" evidence="6">
    <location>
        <begin position="285"/>
        <end position="599"/>
    </location>
</feature>
<dbReference type="Proteomes" id="UP001207736">
    <property type="component" value="Unassembled WGS sequence"/>
</dbReference>
<dbReference type="EMBL" id="BQKA01000006">
    <property type="protein sequence ID" value="GJM49271.1"/>
    <property type="molecule type" value="Genomic_DNA"/>
</dbReference>
<keyword evidence="3" id="KW-0732">Signal</keyword>
<evidence type="ECO:0000259" key="7">
    <source>
        <dbReference type="Pfam" id="PF14322"/>
    </source>
</evidence>
<evidence type="ECO:0000313" key="11">
    <source>
        <dbReference type="Proteomes" id="UP001208692"/>
    </source>
</evidence>
<comment type="similarity">
    <text evidence="2">Belongs to the SusD family.</text>
</comment>
<evidence type="ECO:0000256" key="4">
    <source>
        <dbReference type="ARBA" id="ARBA00023136"/>
    </source>
</evidence>
<evidence type="ECO:0000256" key="3">
    <source>
        <dbReference type="ARBA" id="ARBA00022729"/>
    </source>
</evidence>
<dbReference type="RefSeq" id="WP_264845854.1">
    <property type="nucleotide sequence ID" value="NZ_BPMA01000016.1"/>
</dbReference>
<gene>
    <name evidence="8" type="ORF">RCZ15_02460</name>
    <name evidence="9" type="ORF">RCZ16_07390</name>
</gene>
<evidence type="ECO:0000256" key="2">
    <source>
        <dbReference type="ARBA" id="ARBA00006275"/>
    </source>
</evidence>
<keyword evidence="5" id="KW-0998">Cell outer membrane</keyword>
<sequence length="599" mass="67505">MKNIIKIAFVTSVLMGVSCSDDFFEKSPQGSLDPSKIDETLLTSFRNSIYSYKGAMSLNGYGAIFLDGYADNGYSRNSWDSNGASVQANTLNPAQDYGYNWFYSGIRACNQIIEKVDGFEKTPAELRSKYKNEARVMRAWLYGGLTLYFGDVPFVEGLVDDFPNGLKRTSASEIRSWVLKELDEAIAILPTINDKGTFNKVVATAIKARMAYYFGNYSEAEAAARYVIDNGGYQLHQVASLTDDMRKDAEYFKKFIDFSTYGINENDFIKGIFNYQDIWKADNSPETIIAQEVIANEQEGDWLRVTALLTPNLVDKQAWATIVPIQELVDAYWSVDGKTLPVLSPMTNRITQYNTLKTEVDGLKPNMPNKTYSEAVHSIVNSLPLKDYMSQYKNRDSRLYASIIFPFSSVSKYIPDAYQEYVPDIVNYGRSGFAFRKMSGADDVVTIWGGAYYTTGIDFPMMRLAEILLIYAESHTQVVGYDGSVTTELNKLRKRVGMPDVPTSLSKTEALDFIRAERRIELAGEGFRFFDIRLYEDDTRNGGYKGNQAASVVMKGQIQDIVGNPGAEKKWSPRLMYMPIPTTALDKNKNPEMKQNEGY</sequence>
<dbReference type="AlphaFoldDB" id="A0AAV5APN6"/>
<name>A0AAV5APN6_9FLAO</name>
<dbReference type="InterPro" id="IPR012944">
    <property type="entry name" value="SusD_RagB_dom"/>
</dbReference>
<dbReference type="PROSITE" id="PS51257">
    <property type="entry name" value="PROKAR_LIPOPROTEIN"/>
    <property type="match status" value="1"/>
</dbReference>
<accession>A0AAV5APN6</accession>
<evidence type="ECO:0000313" key="8">
    <source>
        <dbReference type="EMBL" id="GJM49271.1"/>
    </source>
</evidence>
<dbReference type="EMBL" id="BQKB01000013">
    <property type="protein sequence ID" value="GJM52422.1"/>
    <property type="molecule type" value="Genomic_DNA"/>
</dbReference>
<dbReference type="GO" id="GO:0009279">
    <property type="term" value="C:cell outer membrane"/>
    <property type="evidence" value="ECO:0007669"/>
    <property type="project" value="UniProtKB-SubCell"/>
</dbReference>
<organism evidence="8 10">
    <name type="scientific">Capnocytophaga catalasegens</name>
    <dbReference type="NCBI Taxonomy" id="1004260"/>
    <lineage>
        <taxon>Bacteria</taxon>
        <taxon>Pseudomonadati</taxon>
        <taxon>Bacteroidota</taxon>
        <taxon>Flavobacteriia</taxon>
        <taxon>Flavobacteriales</taxon>
        <taxon>Flavobacteriaceae</taxon>
        <taxon>Capnocytophaga</taxon>
    </lineage>
</organism>
<proteinExistence type="inferred from homology"/>